<comment type="caution">
    <text evidence="2">The sequence shown here is derived from an EMBL/GenBank/DDBJ whole genome shotgun (WGS) entry which is preliminary data.</text>
</comment>
<evidence type="ECO:0000313" key="2">
    <source>
        <dbReference type="EMBL" id="KAG0475199.1"/>
    </source>
</evidence>
<evidence type="ECO:0000313" key="3">
    <source>
        <dbReference type="Proteomes" id="UP000639772"/>
    </source>
</evidence>
<accession>A0A835QSE9</accession>
<name>A0A835QSE9_VANPL</name>
<organism evidence="2 3">
    <name type="scientific">Vanilla planifolia</name>
    <name type="common">Vanilla</name>
    <dbReference type="NCBI Taxonomy" id="51239"/>
    <lineage>
        <taxon>Eukaryota</taxon>
        <taxon>Viridiplantae</taxon>
        <taxon>Streptophyta</taxon>
        <taxon>Embryophyta</taxon>
        <taxon>Tracheophyta</taxon>
        <taxon>Spermatophyta</taxon>
        <taxon>Magnoliopsida</taxon>
        <taxon>Liliopsida</taxon>
        <taxon>Asparagales</taxon>
        <taxon>Orchidaceae</taxon>
        <taxon>Vanilloideae</taxon>
        <taxon>Vanilleae</taxon>
        <taxon>Vanilla</taxon>
    </lineage>
</organism>
<dbReference type="Proteomes" id="UP000639772">
    <property type="component" value="Chromosome 7"/>
</dbReference>
<dbReference type="AlphaFoldDB" id="A0A835QSE9"/>
<protein>
    <submittedName>
        <fullName evidence="2">Uncharacterized protein</fullName>
    </submittedName>
</protein>
<sequence>MIFETEEESGTRRWRVIGDGNSVQKGNAMAWREFASKDAQSQNTNLGANDISSQLALQSYFFQQNNAIMCSKTASTTSQQIELPKVLSSIKSTGCLFLFHSSSCKMCLCNRRSNFVNQTMSLNQSQIPPSAAAIVARTISHSLKLCCESSSTAAVSGSRTTNDTRRRCNNHSLRNTSSVNSSSRRAECYSGAQTNKPIAFVNNSCSLKAAATAAATATNATSSILSSTSSSGPSPRLSNNCLRSMPTVYKQRRKSLQQFEGLLILQ</sequence>
<reference evidence="2 3" key="1">
    <citation type="journal article" date="2020" name="Nat. Food">
        <title>A phased Vanilla planifolia genome enables genetic improvement of flavour and production.</title>
        <authorList>
            <person name="Hasing T."/>
            <person name="Tang H."/>
            <person name="Brym M."/>
            <person name="Khazi F."/>
            <person name="Huang T."/>
            <person name="Chambers A.H."/>
        </authorList>
    </citation>
    <scope>NUCLEOTIDE SEQUENCE [LARGE SCALE GENOMIC DNA]</scope>
    <source>
        <tissue evidence="2">Leaf</tissue>
    </source>
</reference>
<feature type="region of interest" description="Disordered" evidence="1">
    <location>
        <begin position="155"/>
        <end position="178"/>
    </location>
</feature>
<evidence type="ECO:0000256" key="1">
    <source>
        <dbReference type="SAM" id="MobiDB-lite"/>
    </source>
</evidence>
<gene>
    <name evidence="2" type="ORF">HPP92_014885</name>
</gene>
<dbReference type="EMBL" id="JADCNM010000007">
    <property type="protein sequence ID" value="KAG0475199.1"/>
    <property type="molecule type" value="Genomic_DNA"/>
</dbReference>
<proteinExistence type="predicted"/>